<dbReference type="GO" id="GO:0061603">
    <property type="term" value="F:molybdenum cofactor guanylyltransferase activity"/>
    <property type="evidence" value="ECO:0007669"/>
    <property type="project" value="UniProtKB-EC"/>
</dbReference>
<evidence type="ECO:0000256" key="3">
    <source>
        <dbReference type="ARBA" id="ARBA00022723"/>
    </source>
</evidence>
<dbReference type="InterPro" id="IPR025877">
    <property type="entry name" value="MobA-like_NTP_Trfase"/>
</dbReference>
<keyword evidence="6 8" id="KW-0342">GTP-binding</keyword>
<reference evidence="10" key="1">
    <citation type="submission" date="2018-04" db="EMBL/GenBank/DDBJ databases">
        <authorList>
            <person name="Go L.Y."/>
            <person name="Mitchell J.A."/>
        </authorList>
    </citation>
    <scope>NUCLEOTIDE SEQUENCE</scope>
    <source>
        <strain evidence="10">ARTV</strain>
    </source>
</reference>
<evidence type="ECO:0000256" key="8">
    <source>
        <dbReference type="HAMAP-Rule" id="MF_00316"/>
    </source>
</evidence>
<dbReference type="InterPro" id="IPR013482">
    <property type="entry name" value="Molybde_CF_guanTrfase"/>
</dbReference>
<dbReference type="Pfam" id="PF12804">
    <property type="entry name" value="NTP_transf_3"/>
    <property type="match status" value="1"/>
</dbReference>
<feature type="binding site" evidence="8">
    <location>
        <position position="70"/>
    </location>
    <ligand>
        <name>GTP</name>
        <dbReference type="ChEBI" id="CHEBI:37565"/>
    </ligand>
</feature>
<evidence type="ECO:0000256" key="2">
    <source>
        <dbReference type="ARBA" id="ARBA00022679"/>
    </source>
</evidence>
<comment type="function">
    <text evidence="8">Transfers a GMP moiety from GTP to Mo-molybdopterin (Mo-MPT) cofactor (Moco or molybdenum cofactor) to form Mo-molybdopterin guanine dinucleotide (Mo-MGD) cofactor.</text>
</comment>
<comment type="subcellular location">
    <subcellularLocation>
        <location evidence="8">Cytoplasm</location>
    </subcellularLocation>
</comment>
<dbReference type="GO" id="GO:0046872">
    <property type="term" value="F:metal ion binding"/>
    <property type="evidence" value="ECO:0007669"/>
    <property type="project" value="UniProtKB-KW"/>
</dbReference>
<dbReference type="GO" id="GO:0005525">
    <property type="term" value="F:GTP binding"/>
    <property type="evidence" value="ECO:0007669"/>
    <property type="project" value="UniProtKB-UniRule"/>
</dbReference>
<evidence type="ECO:0000256" key="1">
    <source>
        <dbReference type="ARBA" id="ARBA00022490"/>
    </source>
</evidence>
<protein>
    <recommendedName>
        <fullName evidence="8">Molybdenum cofactor guanylyltransferase</fullName>
        <shortName evidence="8">MoCo guanylyltransferase</shortName>
        <ecNumber evidence="8">2.7.7.77</ecNumber>
    </recommendedName>
    <alternativeName>
        <fullName evidence="8">GTP:molybdopterin guanylyltransferase</fullName>
    </alternativeName>
    <alternativeName>
        <fullName evidence="8">Mo-MPT guanylyltransferase</fullName>
    </alternativeName>
    <alternativeName>
        <fullName evidence="8">Molybdopterin guanylyltransferase</fullName>
    </alternativeName>
    <alternativeName>
        <fullName evidence="8">Molybdopterin-guanine dinucleotide synthase</fullName>
        <shortName evidence="8">MGD synthase</shortName>
    </alternativeName>
</protein>
<evidence type="ECO:0000256" key="5">
    <source>
        <dbReference type="ARBA" id="ARBA00022842"/>
    </source>
</evidence>
<keyword evidence="3 8" id="KW-0479">Metal-binding</keyword>
<feature type="binding site" evidence="8">
    <location>
        <position position="24"/>
    </location>
    <ligand>
        <name>GTP</name>
        <dbReference type="ChEBI" id="CHEBI:37565"/>
    </ligand>
</feature>
<dbReference type="CDD" id="cd02503">
    <property type="entry name" value="MobA"/>
    <property type="match status" value="1"/>
</dbReference>
<name>A0A3B0LYK0_9GAMM</name>
<dbReference type="EMBL" id="UFQR01000006">
    <property type="protein sequence ID" value="SSW95681.1"/>
    <property type="molecule type" value="Genomic_DNA"/>
</dbReference>
<keyword evidence="1 8" id="KW-0963">Cytoplasm</keyword>
<comment type="subunit">
    <text evidence="8">Monomer.</text>
</comment>
<dbReference type="AlphaFoldDB" id="A0A3B0LYK0"/>
<keyword evidence="4 8" id="KW-0547">Nucleotide-binding</keyword>
<feature type="domain" description="MobA-like NTP transferase" evidence="9">
    <location>
        <begin position="8"/>
        <end position="153"/>
    </location>
</feature>
<keyword evidence="7 8" id="KW-0501">Molybdenum cofactor biosynthesis</keyword>
<keyword evidence="2 8" id="KW-0808">Transferase</keyword>
<organism evidence="10">
    <name type="scientific">Arsenophonus endosymbiont of Trialeurodes vaporariorum</name>
    <dbReference type="NCBI Taxonomy" id="235567"/>
    <lineage>
        <taxon>Bacteria</taxon>
        <taxon>Pseudomonadati</taxon>
        <taxon>Pseudomonadota</taxon>
        <taxon>Gammaproteobacteria</taxon>
        <taxon>Enterobacterales</taxon>
        <taxon>Morganellaceae</taxon>
        <taxon>Arsenophonus</taxon>
    </lineage>
</organism>
<dbReference type="NCBIfam" id="TIGR02665">
    <property type="entry name" value="molyb_mobA"/>
    <property type="match status" value="1"/>
</dbReference>
<comment type="catalytic activity">
    <reaction evidence="8">
        <text>Mo-molybdopterin + GTP + H(+) = Mo-molybdopterin guanine dinucleotide + diphosphate</text>
        <dbReference type="Rhea" id="RHEA:34243"/>
        <dbReference type="ChEBI" id="CHEBI:15378"/>
        <dbReference type="ChEBI" id="CHEBI:33019"/>
        <dbReference type="ChEBI" id="CHEBI:37565"/>
        <dbReference type="ChEBI" id="CHEBI:71302"/>
        <dbReference type="ChEBI" id="CHEBI:71310"/>
        <dbReference type="EC" id="2.7.7.77"/>
    </reaction>
</comment>
<feature type="binding site" evidence="8">
    <location>
        <position position="100"/>
    </location>
    <ligand>
        <name>GTP</name>
        <dbReference type="ChEBI" id="CHEBI:37565"/>
    </ligand>
</feature>
<evidence type="ECO:0000256" key="7">
    <source>
        <dbReference type="ARBA" id="ARBA00023150"/>
    </source>
</evidence>
<sequence>MAKIVVTGIILAGGQARRMNRGDKGLIQIAGKSFYQYAIAKLLPQIDYLFINANRNITKYQQAGYPVIVDTIVDFAGPLAGMLAGLYAAQTSWVVFVPCDVPDLPDDLVMKLWQGRKKNVGSYVASAGFNHPTFALLHRSVIPTLEENLIKHQHKVISFMEKINASAVNFASYDKNFVNLNTLADCYQWEQQQINDK</sequence>
<gene>
    <name evidence="8 10" type="primary">mobA</name>
    <name evidence="10" type="ORF">ARTV_1705</name>
</gene>
<evidence type="ECO:0000313" key="10">
    <source>
        <dbReference type="EMBL" id="SSW95681.1"/>
    </source>
</evidence>
<keyword evidence="5 8" id="KW-0460">Magnesium</keyword>
<dbReference type="InterPro" id="IPR029044">
    <property type="entry name" value="Nucleotide-diphossugar_trans"/>
</dbReference>
<feature type="binding site" evidence="8">
    <location>
        <position position="52"/>
    </location>
    <ligand>
        <name>GTP</name>
        <dbReference type="ChEBI" id="CHEBI:37565"/>
    </ligand>
</feature>
<dbReference type="Gene3D" id="3.90.550.10">
    <property type="entry name" value="Spore Coat Polysaccharide Biosynthesis Protein SpsA, Chain A"/>
    <property type="match status" value="1"/>
</dbReference>
<comment type="domain">
    <text evidence="8">The N-terminal domain determines nucleotide recognition and specific binding, while the C-terminal domain determines the specific binding to the target protein.</text>
</comment>
<dbReference type="EC" id="2.7.7.77" evidence="8"/>
<feature type="binding site" evidence="8">
    <location>
        <position position="100"/>
    </location>
    <ligand>
        <name>Mg(2+)</name>
        <dbReference type="ChEBI" id="CHEBI:18420"/>
    </ligand>
</feature>
<dbReference type="PANTHER" id="PTHR19136:SF81">
    <property type="entry name" value="MOLYBDENUM COFACTOR GUANYLYLTRANSFERASE"/>
    <property type="match status" value="1"/>
</dbReference>
<evidence type="ECO:0000259" key="9">
    <source>
        <dbReference type="Pfam" id="PF12804"/>
    </source>
</evidence>
<accession>A0A3B0LYK0</accession>
<evidence type="ECO:0000256" key="6">
    <source>
        <dbReference type="ARBA" id="ARBA00023134"/>
    </source>
</evidence>
<dbReference type="GO" id="GO:1902758">
    <property type="term" value="P:bis(molybdopterin guanine dinucleotide)molybdenum biosynthetic process"/>
    <property type="evidence" value="ECO:0007669"/>
    <property type="project" value="TreeGrafter"/>
</dbReference>
<comment type="cofactor">
    <cofactor evidence="8">
        <name>Mg(2+)</name>
        <dbReference type="ChEBI" id="CHEBI:18420"/>
    </cofactor>
</comment>
<dbReference type="HAMAP" id="MF_00316">
    <property type="entry name" value="MobA"/>
    <property type="match status" value="1"/>
</dbReference>
<feature type="binding site" evidence="8">
    <location>
        <begin position="11"/>
        <end position="13"/>
    </location>
    <ligand>
        <name>GTP</name>
        <dbReference type="ChEBI" id="CHEBI:37565"/>
    </ligand>
</feature>
<dbReference type="SUPFAM" id="SSF53448">
    <property type="entry name" value="Nucleotide-diphospho-sugar transferases"/>
    <property type="match status" value="1"/>
</dbReference>
<evidence type="ECO:0000256" key="4">
    <source>
        <dbReference type="ARBA" id="ARBA00022741"/>
    </source>
</evidence>
<keyword evidence="10" id="KW-0548">Nucleotidyltransferase</keyword>
<dbReference type="GO" id="GO:0005737">
    <property type="term" value="C:cytoplasm"/>
    <property type="evidence" value="ECO:0007669"/>
    <property type="project" value="UniProtKB-SubCell"/>
</dbReference>
<dbReference type="PANTHER" id="PTHR19136">
    <property type="entry name" value="MOLYBDENUM COFACTOR GUANYLYLTRANSFERASE"/>
    <property type="match status" value="1"/>
</dbReference>
<comment type="similarity">
    <text evidence="8">Belongs to the MobA family.</text>
</comment>
<proteinExistence type="inferred from homology"/>